<name>V8C840_9FIRM</name>
<dbReference type="HOGENOM" id="CLU_1030091_0_0_9"/>
<evidence type="ECO:0000313" key="1">
    <source>
        <dbReference type="EMBL" id="ETD23195.1"/>
    </source>
</evidence>
<accession>V8C840</accession>
<dbReference type="AlphaFoldDB" id="V8C840"/>
<gene>
    <name evidence="1" type="ORF">HMPREF1202_01197</name>
</gene>
<dbReference type="OrthoDB" id="1093665at2"/>
<sequence>MYEKNALNNFKDVLGKYCAINQFIELSKRCFVAEHQKEIQKRDTFVKLATEYSITLTNYDADAMVTEICRSYIVNVHLCFETFLKDVCQQINKCGKNEYKPRIQEESYLACAVRNICGNSISDDMKPLYELCEYYRLIRNSSVHDLCEIDSHEKEYRKLQKYNFKTDAKFSKLVAPNIYEEISFDDFVMFSRSCVELATYIFEKMEYDYAKIVKDIPHKQVSKWQKYSKKRQKRALYSYINTLYQADETLIEQIPELINIFLCNILASTI</sequence>
<comment type="caution">
    <text evidence="1">The sequence shown here is derived from an EMBL/GenBank/DDBJ whole genome shotgun (WGS) entry which is preliminary data.</text>
</comment>
<evidence type="ECO:0000313" key="2">
    <source>
        <dbReference type="Proteomes" id="UP000018683"/>
    </source>
</evidence>
<reference evidence="1 2" key="1">
    <citation type="submission" date="2013-10" db="EMBL/GenBank/DDBJ databases">
        <title>The Genome Sequence of Ruminococcus lactaris CC59_002D.</title>
        <authorList>
            <consortium name="The Broad Institute Genomics Platform"/>
            <person name="Earl A."/>
            <person name="Allen-Vercoe E."/>
            <person name="Daigneault M."/>
            <person name="Young S.K."/>
            <person name="Zeng Q."/>
            <person name="Gargeya S."/>
            <person name="Fitzgerald M."/>
            <person name="Abouelleil A."/>
            <person name="Alvarado L."/>
            <person name="Chapman S.B."/>
            <person name="Gainer-Dewar J."/>
            <person name="Goldberg J."/>
            <person name="Griggs A."/>
            <person name="Gujja S."/>
            <person name="Hansen M."/>
            <person name="Howarth C."/>
            <person name="Imamovic A."/>
            <person name="Ireland A."/>
            <person name="Larimer J."/>
            <person name="McCowan C."/>
            <person name="Murphy C."/>
            <person name="Pearson M."/>
            <person name="Poon T.W."/>
            <person name="Priest M."/>
            <person name="Roberts A."/>
            <person name="Saif S."/>
            <person name="Shea T."/>
            <person name="Sykes S."/>
            <person name="Wortman J."/>
            <person name="Nusbaum C."/>
            <person name="Birren B."/>
        </authorList>
    </citation>
    <scope>NUCLEOTIDE SEQUENCE [LARGE SCALE GENOMIC DNA]</scope>
    <source>
        <strain evidence="1 2">CC59_002D</strain>
    </source>
</reference>
<organism evidence="1 2">
    <name type="scientific">[Ruminococcus] lactaris CC59_002D</name>
    <dbReference type="NCBI Taxonomy" id="1073376"/>
    <lineage>
        <taxon>Bacteria</taxon>
        <taxon>Bacillati</taxon>
        <taxon>Bacillota</taxon>
        <taxon>Clostridia</taxon>
        <taxon>Lachnospirales</taxon>
        <taxon>Lachnospiraceae</taxon>
        <taxon>Mediterraneibacter</taxon>
    </lineage>
</organism>
<dbReference type="RefSeq" id="WP_023921639.1">
    <property type="nucleotide sequence ID" value="NZ_CAXSLU010000037.1"/>
</dbReference>
<protein>
    <submittedName>
        <fullName evidence="1">Uncharacterized protein</fullName>
    </submittedName>
</protein>
<dbReference type="EMBL" id="AZJE01000013">
    <property type="protein sequence ID" value="ETD23195.1"/>
    <property type="molecule type" value="Genomic_DNA"/>
</dbReference>
<proteinExistence type="predicted"/>
<dbReference type="Proteomes" id="UP000018683">
    <property type="component" value="Unassembled WGS sequence"/>
</dbReference>
<dbReference type="STRING" id="1073376.HMPREF1202_01197"/>